<dbReference type="InterPro" id="IPR008564">
    <property type="entry name" value="TVP23-like"/>
</dbReference>
<evidence type="ECO:0000313" key="7">
    <source>
        <dbReference type="EMBL" id="KAK9831843.1"/>
    </source>
</evidence>
<dbReference type="Proteomes" id="UP001445335">
    <property type="component" value="Unassembled WGS sequence"/>
</dbReference>
<gene>
    <name evidence="7" type="ORF">WJX81_000735</name>
</gene>
<comment type="subcellular location">
    <subcellularLocation>
        <location evidence="6">Golgi apparatus membrane</location>
        <topology evidence="6">Multi-pass membrane protein</topology>
    </subcellularLocation>
    <subcellularLocation>
        <location evidence="1">Membrane</location>
        <topology evidence="1">Multi-pass membrane protein</topology>
    </subcellularLocation>
</comment>
<evidence type="ECO:0000256" key="3">
    <source>
        <dbReference type="ARBA" id="ARBA00022692"/>
    </source>
</evidence>
<keyword evidence="5 6" id="KW-0472">Membrane</keyword>
<evidence type="ECO:0000313" key="8">
    <source>
        <dbReference type="Proteomes" id="UP001445335"/>
    </source>
</evidence>
<evidence type="ECO:0000256" key="4">
    <source>
        <dbReference type="ARBA" id="ARBA00022989"/>
    </source>
</evidence>
<organism evidence="7 8">
    <name type="scientific">Elliptochloris bilobata</name>
    <dbReference type="NCBI Taxonomy" id="381761"/>
    <lineage>
        <taxon>Eukaryota</taxon>
        <taxon>Viridiplantae</taxon>
        <taxon>Chlorophyta</taxon>
        <taxon>core chlorophytes</taxon>
        <taxon>Trebouxiophyceae</taxon>
        <taxon>Trebouxiophyceae incertae sedis</taxon>
        <taxon>Elliptochloris clade</taxon>
        <taxon>Elliptochloris</taxon>
    </lineage>
</organism>
<feature type="transmembrane region" description="Helical" evidence="6">
    <location>
        <begin position="413"/>
        <end position="432"/>
    </location>
</feature>
<feature type="transmembrane region" description="Helical" evidence="6">
    <location>
        <begin position="386"/>
        <end position="407"/>
    </location>
</feature>
<reference evidence="7 8" key="1">
    <citation type="journal article" date="2024" name="Nat. Commun.">
        <title>Phylogenomics reveals the evolutionary origins of lichenization in chlorophyte algae.</title>
        <authorList>
            <person name="Puginier C."/>
            <person name="Libourel C."/>
            <person name="Otte J."/>
            <person name="Skaloud P."/>
            <person name="Haon M."/>
            <person name="Grisel S."/>
            <person name="Petersen M."/>
            <person name="Berrin J.G."/>
            <person name="Delaux P.M."/>
            <person name="Dal Grande F."/>
            <person name="Keller J."/>
        </authorList>
    </citation>
    <scope>NUCLEOTIDE SEQUENCE [LARGE SCALE GENOMIC DNA]</scope>
    <source>
        <strain evidence="7 8">SAG 245.80</strain>
    </source>
</reference>
<keyword evidence="6" id="KW-0333">Golgi apparatus</keyword>
<protein>
    <recommendedName>
        <fullName evidence="6">Golgi apparatus membrane protein TVP23</fullName>
    </recommendedName>
</protein>
<dbReference type="Pfam" id="PF05832">
    <property type="entry name" value="DUF846"/>
    <property type="match status" value="1"/>
</dbReference>
<evidence type="ECO:0000256" key="1">
    <source>
        <dbReference type="ARBA" id="ARBA00004141"/>
    </source>
</evidence>
<proteinExistence type="inferred from homology"/>
<comment type="function">
    <text evidence="6">Golgi membrane protein involved in vesicular trafficking.</text>
</comment>
<comment type="caution">
    <text evidence="7">The sequence shown here is derived from an EMBL/GenBank/DDBJ whole genome shotgun (WGS) entry which is preliminary data.</text>
</comment>
<dbReference type="GO" id="GO:0016192">
    <property type="term" value="P:vesicle-mediated transport"/>
    <property type="evidence" value="ECO:0007669"/>
    <property type="project" value="TreeGrafter"/>
</dbReference>
<evidence type="ECO:0000256" key="6">
    <source>
        <dbReference type="RuleBase" id="RU361206"/>
    </source>
</evidence>
<sequence>MRRPCAPVIAWHQVVGCRLGADLIDRIVEKSDPSYRPATIIYYKTNLKRLLVRFVNHYNHNSNGRPRKVPLTTSFASEEGLAVLVRFMAECMGNSFPGQKSKRVLSYSMLMGMRHAAVVRLPEHAPYKAEFKTMLKTVAEKGARAGGQLDPPAREPLTEIEPCRARNQLQPSRFSGEQAGAVARALALPALGLAGDLGGAAAAASAAAGAASAPAAAVVPAACRKAGRQAGAAAPALAPLGQGMAGDLAAAAAASVAARTARALAAAGEPGACSLAARARKETCQASMPDEQVAYGHPWVVAFTLLFKIASVVVYMICGLLSSSFITNFVVVTILLMLDFWTTKNVAGRLLVGLRYWNEVTDEGSNWRFETLEAGQRAINGKDKAVFWWSLWTLPILWLLMGVVALVKLKVDYLLVVVVALVLSGANVVGYTKCSKEASQQLRNLAAQAVSSGFTAAMSRV</sequence>
<dbReference type="GO" id="GO:0000139">
    <property type="term" value="C:Golgi membrane"/>
    <property type="evidence" value="ECO:0007669"/>
    <property type="project" value="UniProtKB-SubCell"/>
</dbReference>
<keyword evidence="3 6" id="KW-0812">Transmembrane</keyword>
<evidence type="ECO:0000256" key="5">
    <source>
        <dbReference type="ARBA" id="ARBA00023136"/>
    </source>
</evidence>
<name>A0AAW1RDD7_9CHLO</name>
<dbReference type="AlphaFoldDB" id="A0AAW1RDD7"/>
<comment type="similarity">
    <text evidence="2 6">Belongs to the TVP23 family.</text>
</comment>
<dbReference type="EMBL" id="JALJOU010000044">
    <property type="protein sequence ID" value="KAK9831843.1"/>
    <property type="molecule type" value="Genomic_DNA"/>
</dbReference>
<dbReference type="PANTHER" id="PTHR13019:SF7">
    <property type="entry name" value="GOLGI APPARATUS MEMBRANE PROTEIN TVP23"/>
    <property type="match status" value="1"/>
</dbReference>
<feature type="transmembrane region" description="Helical" evidence="6">
    <location>
        <begin position="312"/>
        <end position="338"/>
    </location>
</feature>
<accession>A0AAW1RDD7</accession>
<keyword evidence="8" id="KW-1185">Reference proteome</keyword>
<evidence type="ECO:0000256" key="2">
    <source>
        <dbReference type="ARBA" id="ARBA00005467"/>
    </source>
</evidence>
<dbReference type="GO" id="GO:0009306">
    <property type="term" value="P:protein secretion"/>
    <property type="evidence" value="ECO:0007669"/>
    <property type="project" value="TreeGrafter"/>
</dbReference>
<dbReference type="PANTHER" id="PTHR13019">
    <property type="entry name" value="GOLGI APPARATUS MEMBRANE PROTEIN TVP23"/>
    <property type="match status" value="1"/>
</dbReference>
<keyword evidence="4 6" id="KW-1133">Transmembrane helix</keyword>